<reference evidence="3" key="1">
    <citation type="submission" date="2021-01" db="UniProtKB">
        <authorList>
            <consortium name="EnsemblMetazoa"/>
        </authorList>
    </citation>
    <scope>IDENTIFICATION</scope>
</reference>
<dbReference type="GO" id="GO:0005737">
    <property type="term" value="C:cytoplasm"/>
    <property type="evidence" value="ECO:0007669"/>
    <property type="project" value="TreeGrafter"/>
</dbReference>
<dbReference type="AlphaFoldDB" id="A0A7M7IWT0"/>
<sequence length="575" mass="62557">MLQAVRMLTEMARPSDDRSRGDAAGSSSDAQASLSTETDQVVFREIHKNGWLRRTDTKLDKESSRCWVAFCVHDDLDPRLEGFTDQKHATSHSPIWFQTLRNALHLSPTLCATSKNDYEFCVNFSDDQILRLAAPTYQAMLDWVQVITRKLTDMKVLKPKENLYSRGPERIVTRDPTSPLPPPPSLATSSSRAAASSASPSTSSAPTVFTFDDVAAIEERLRPSSSTRQPGRAAPSVPLSPRLTGGATAAATTAANSNGGADGLGNSSYESVFLASSYPQTGDAVRTTNLPASRSHSSSDEGEQYAALIEYRTSDNPETMVIGSTSTSTMNTNSTSASSAVSTPVITVAPAPRIRQPRPQLTLREQQVMQLRKEMSHPAGVRFKLGRRDCKDGIAFVDCFGAVWIAGWKQKELPLLYNVLHIGDLVLSVAGIPLNGASSVRDILKNYTFPRVEMIVRRLPHGRVTTLTRRSESEDFGLEIGSVNEVLSVSTSAQALGLSTLTNAADPSVDVGTTVSWTLTEVNNRPLNVYEGNGRDRLVNALGRDVSVVLQPSDLMNAIKKKLRAVRSYKSFILQ</sequence>
<dbReference type="CDD" id="cd00821">
    <property type="entry name" value="PH"/>
    <property type="match status" value="1"/>
</dbReference>
<name>A0A7M7IWT0_NASVI</name>
<dbReference type="EnsemblMetazoa" id="XM_016988721">
    <property type="protein sequence ID" value="XP_016844210"/>
    <property type="gene ID" value="LOC100677834"/>
</dbReference>
<dbReference type="Gene3D" id="2.30.29.30">
    <property type="entry name" value="Pleckstrin-homology domain (PH domain)/Phosphotyrosine-binding domain (PTB)"/>
    <property type="match status" value="1"/>
</dbReference>
<dbReference type="OrthoDB" id="6126662at2759"/>
<dbReference type="Proteomes" id="UP000002358">
    <property type="component" value="Chromosome 4"/>
</dbReference>
<keyword evidence="4" id="KW-1185">Reference proteome</keyword>
<organism evidence="3 4">
    <name type="scientific">Nasonia vitripennis</name>
    <name type="common">Parasitic wasp</name>
    <dbReference type="NCBI Taxonomy" id="7425"/>
    <lineage>
        <taxon>Eukaryota</taxon>
        <taxon>Metazoa</taxon>
        <taxon>Ecdysozoa</taxon>
        <taxon>Arthropoda</taxon>
        <taxon>Hexapoda</taxon>
        <taxon>Insecta</taxon>
        <taxon>Pterygota</taxon>
        <taxon>Neoptera</taxon>
        <taxon>Endopterygota</taxon>
        <taxon>Hymenoptera</taxon>
        <taxon>Apocrita</taxon>
        <taxon>Proctotrupomorpha</taxon>
        <taxon>Chalcidoidea</taxon>
        <taxon>Pteromalidae</taxon>
        <taxon>Pteromalinae</taxon>
        <taxon>Nasonia</taxon>
    </lineage>
</organism>
<dbReference type="GO" id="GO:0005886">
    <property type="term" value="C:plasma membrane"/>
    <property type="evidence" value="ECO:0007669"/>
    <property type="project" value="TreeGrafter"/>
</dbReference>
<proteinExistence type="predicted"/>
<gene>
    <name evidence="3" type="primary">100677834</name>
</gene>
<dbReference type="InterPro" id="IPR011993">
    <property type="entry name" value="PH-like_dom_sf"/>
</dbReference>
<dbReference type="EnsemblMetazoa" id="XM_031929007">
    <property type="protein sequence ID" value="XP_031784867"/>
    <property type="gene ID" value="LOC100677834"/>
</dbReference>
<dbReference type="SUPFAM" id="SSF50729">
    <property type="entry name" value="PH domain-like"/>
    <property type="match status" value="1"/>
</dbReference>
<dbReference type="PANTHER" id="PTHR12345:SF11">
    <property type="entry name" value="FI13065P"/>
    <property type="match status" value="1"/>
</dbReference>
<feature type="compositionally biased region" description="Low complexity" evidence="2">
    <location>
        <begin position="186"/>
        <end position="205"/>
    </location>
</feature>
<evidence type="ECO:0000313" key="4">
    <source>
        <dbReference type="Proteomes" id="UP000002358"/>
    </source>
</evidence>
<accession>A0A7M7IWT0</accession>
<feature type="compositionally biased region" description="Low complexity" evidence="2">
    <location>
        <begin position="22"/>
        <end position="33"/>
    </location>
</feature>
<dbReference type="InParanoid" id="A0A7M7IWT0"/>
<dbReference type="KEGG" id="nvi:100677834"/>
<evidence type="ECO:0000256" key="1">
    <source>
        <dbReference type="ARBA" id="ARBA00022737"/>
    </source>
</evidence>
<dbReference type="EnsemblMetazoa" id="XM_008213715">
    <property type="protein sequence ID" value="XP_008211937"/>
    <property type="gene ID" value="LOC100677834"/>
</dbReference>
<dbReference type="FunCoup" id="A0A7M7IWT0">
    <property type="interactions" value="227"/>
</dbReference>
<protein>
    <recommendedName>
        <fullName evidence="5">PH domain-containing protein</fullName>
    </recommendedName>
</protein>
<dbReference type="OMA" id="NIAIQRV"/>
<evidence type="ECO:0008006" key="5">
    <source>
        <dbReference type="Google" id="ProtNLM"/>
    </source>
</evidence>
<dbReference type="InterPro" id="IPR051230">
    <property type="entry name" value="APP-Binding"/>
</dbReference>
<evidence type="ECO:0000256" key="2">
    <source>
        <dbReference type="SAM" id="MobiDB-lite"/>
    </source>
</evidence>
<feature type="region of interest" description="Disordered" evidence="2">
    <location>
        <begin position="221"/>
        <end position="260"/>
    </location>
</feature>
<dbReference type="PANTHER" id="PTHR12345">
    <property type="entry name" value="SYNTENIN RELATED"/>
    <property type="match status" value="1"/>
</dbReference>
<keyword evidence="1" id="KW-0677">Repeat</keyword>
<feature type="compositionally biased region" description="Low complexity" evidence="2">
    <location>
        <begin position="244"/>
        <end position="259"/>
    </location>
</feature>
<feature type="region of interest" description="Disordered" evidence="2">
    <location>
        <begin position="167"/>
        <end position="205"/>
    </location>
</feature>
<feature type="region of interest" description="Disordered" evidence="2">
    <location>
        <begin position="8"/>
        <end position="36"/>
    </location>
</feature>
<evidence type="ECO:0000313" key="3">
    <source>
        <dbReference type="EnsemblMetazoa" id="XP_016844210"/>
    </source>
</evidence>